<accession>A0A1H4D8B0</accession>
<feature type="compositionally biased region" description="Low complexity" evidence="1">
    <location>
        <begin position="85"/>
        <end position="96"/>
    </location>
</feature>
<evidence type="ECO:0000313" key="2">
    <source>
        <dbReference type="EMBL" id="SEA68921.1"/>
    </source>
</evidence>
<dbReference type="AlphaFoldDB" id="A0A1H4D8B0"/>
<evidence type="ECO:0000313" key="3">
    <source>
        <dbReference type="Proteomes" id="UP000198703"/>
    </source>
</evidence>
<dbReference type="EMBL" id="FNQM01000009">
    <property type="protein sequence ID" value="SEA68921.1"/>
    <property type="molecule type" value="Genomic_DNA"/>
</dbReference>
<gene>
    <name evidence="2" type="ORF">SAMN05444370_10994</name>
</gene>
<protein>
    <submittedName>
        <fullName evidence="2">Uncharacterized protein</fullName>
    </submittedName>
</protein>
<dbReference type="STRING" id="89524.SAMN05444370_10994"/>
<feature type="compositionally biased region" description="Basic and acidic residues" evidence="1">
    <location>
        <begin position="113"/>
        <end position="123"/>
    </location>
</feature>
<dbReference type="Proteomes" id="UP000198703">
    <property type="component" value="Unassembled WGS sequence"/>
</dbReference>
<evidence type="ECO:0000256" key="1">
    <source>
        <dbReference type="SAM" id="MobiDB-lite"/>
    </source>
</evidence>
<proteinExistence type="predicted"/>
<name>A0A1H4D8B0_9RHOB</name>
<sequence length="123" mass="12033">MRSPRITPPSARIRPGAREKVASASTPFPTVMPGAAGMRVGGALGMVSGALAEPASPAISAAVGEPGAALASVMGGVRRLAARSAAGGAPGLPGASTRSKTPSVIWRAQRPGAAKDDAPATRL</sequence>
<dbReference type="RefSeq" id="WP_093254461.1">
    <property type="nucleotide sequence ID" value="NZ_FNQM01000009.1"/>
</dbReference>
<feature type="region of interest" description="Disordered" evidence="1">
    <location>
        <begin position="1"/>
        <end position="27"/>
    </location>
</feature>
<feature type="region of interest" description="Disordered" evidence="1">
    <location>
        <begin position="85"/>
        <end position="123"/>
    </location>
</feature>
<organism evidence="2 3">
    <name type="scientific">Rubrimonas cliftonensis</name>
    <dbReference type="NCBI Taxonomy" id="89524"/>
    <lineage>
        <taxon>Bacteria</taxon>
        <taxon>Pseudomonadati</taxon>
        <taxon>Pseudomonadota</taxon>
        <taxon>Alphaproteobacteria</taxon>
        <taxon>Rhodobacterales</taxon>
        <taxon>Paracoccaceae</taxon>
        <taxon>Rubrimonas</taxon>
    </lineage>
</organism>
<reference evidence="2 3" key="1">
    <citation type="submission" date="2016-10" db="EMBL/GenBank/DDBJ databases">
        <authorList>
            <person name="de Groot N.N."/>
        </authorList>
    </citation>
    <scope>NUCLEOTIDE SEQUENCE [LARGE SCALE GENOMIC DNA]</scope>
    <source>
        <strain evidence="2 3">DSM 15345</strain>
    </source>
</reference>
<keyword evidence="3" id="KW-1185">Reference proteome</keyword>